<dbReference type="Pfam" id="PF01887">
    <property type="entry name" value="SAM_HAT_N"/>
    <property type="match status" value="1"/>
</dbReference>
<dbReference type="AlphaFoldDB" id="H5SRI9"/>
<protein>
    <submittedName>
        <fullName evidence="5">Hypothetical conserved protein</fullName>
    </submittedName>
</protein>
<sequence>MALITLLSDFGSASGYPAAMKGVILSICPTAQIVDISHDVERHHIRAGAFVLWMVAPYFPENTVHCAVVDPGVGTARRALAIASGGQFLVGPDNGLLIPAARRLGEPKIYAIENEKLFRKAVSRTFHGRDIFAPVAAHLAQGLPLTELGPPAPEYIKLSFGEGIRRGHLLEGEIIYIDSFGNVITNIAGHLLHELADPGTTLVVEVSRKSVSARCAHTYSDGEVSGLIVIVGSHGQVEIAANRESAAARLRARPGEPVLIHRP</sequence>
<dbReference type="InterPro" id="IPR002747">
    <property type="entry name" value="SAM_OH_AdoTrfase"/>
</dbReference>
<dbReference type="PANTHER" id="PTHR35092">
    <property type="entry name" value="CHLORINASE MJ1651"/>
    <property type="match status" value="1"/>
</dbReference>
<dbReference type="EMBL" id="AP011801">
    <property type="protein sequence ID" value="BAL58706.1"/>
    <property type="molecule type" value="Genomic_DNA"/>
</dbReference>
<dbReference type="InterPro" id="IPR046470">
    <property type="entry name" value="SAM_HAT_C"/>
</dbReference>
<dbReference type="SUPFAM" id="SSF101852">
    <property type="entry name" value="Bacterial fluorinating enzyme, C-terminal domain"/>
    <property type="match status" value="1"/>
</dbReference>
<accession>H5SRI9</accession>
<dbReference type="InterPro" id="IPR023227">
    <property type="entry name" value="SAM_OH_AdoTrfase_C_sf"/>
</dbReference>
<dbReference type="PIRSF" id="PIRSF006779">
    <property type="entry name" value="UCP006779"/>
    <property type="match status" value="1"/>
</dbReference>
<reference evidence="5" key="1">
    <citation type="journal article" date="2005" name="Environ. Microbiol.">
        <title>Genetic and functional properties of uncultivated thermophilic crenarchaeotes from a subsurface gold mine as revealed by analysis of genome fragments.</title>
        <authorList>
            <person name="Nunoura T."/>
            <person name="Hirayama H."/>
            <person name="Takami H."/>
            <person name="Oida H."/>
            <person name="Nishi S."/>
            <person name="Shimamura S."/>
            <person name="Suzuki Y."/>
            <person name="Inagaki F."/>
            <person name="Takai K."/>
            <person name="Nealson K.H."/>
            <person name="Horikoshi K."/>
        </authorList>
    </citation>
    <scope>NUCLEOTIDE SEQUENCE</scope>
</reference>
<reference evidence="5" key="2">
    <citation type="journal article" date="2012" name="PLoS ONE">
        <title>A Deeply Branching Thermophilic Bacterium with an Ancient Acetyl-CoA Pathway Dominates a Subsurface Ecosystem.</title>
        <authorList>
            <person name="Takami H."/>
            <person name="Noguchi H."/>
            <person name="Takaki Y."/>
            <person name="Uchiyama I."/>
            <person name="Toyoda A."/>
            <person name="Nishi S."/>
            <person name="Chee G.-J."/>
            <person name="Arai W."/>
            <person name="Nunoura T."/>
            <person name="Itoh T."/>
            <person name="Hattori M."/>
            <person name="Takai K."/>
        </authorList>
    </citation>
    <scope>NUCLEOTIDE SEQUENCE</scope>
</reference>
<evidence type="ECO:0000313" key="5">
    <source>
        <dbReference type="EMBL" id="BAL58706.1"/>
    </source>
</evidence>
<proteinExistence type="inferred from homology"/>
<dbReference type="SUPFAM" id="SSF102522">
    <property type="entry name" value="Bacterial fluorinating enzyme, N-terminal domain"/>
    <property type="match status" value="1"/>
</dbReference>
<dbReference type="Gene3D" id="2.40.30.90">
    <property type="entry name" value="Bacterial fluorinating enzyme like"/>
    <property type="match status" value="1"/>
</dbReference>
<evidence type="ECO:0000256" key="2">
    <source>
        <dbReference type="ARBA" id="ARBA00024035"/>
    </source>
</evidence>
<gene>
    <name evidence="5" type="ORF">HGMM_OP2C254</name>
</gene>
<dbReference type="Gene3D" id="3.40.50.10790">
    <property type="entry name" value="S-adenosyl-l-methionine hydroxide adenosyltransferase, N-terminal"/>
    <property type="match status" value="1"/>
</dbReference>
<dbReference type="Pfam" id="PF20257">
    <property type="entry name" value="SAM_HAT_C"/>
    <property type="match status" value="1"/>
</dbReference>
<keyword evidence="1" id="KW-0949">S-adenosyl-L-methionine</keyword>
<dbReference type="InterPro" id="IPR046469">
    <property type="entry name" value="SAM_HAT_N"/>
</dbReference>
<evidence type="ECO:0000259" key="4">
    <source>
        <dbReference type="Pfam" id="PF20257"/>
    </source>
</evidence>
<name>H5SRI9_ACEAU</name>
<evidence type="ECO:0000256" key="1">
    <source>
        <dbReference type="ARBA" id="ARBA00022691"/>
    </source>
</evidence>
<evidence type="ECO:0000259" key="3">
    <source>
        <dbReference type="Pfam" id="PF01887"/>
    </source>
</evidence>
<feature type="domain" description="S-adenosyl-l-methionine hydroxide adenosyltransferase C-terminal" evidence="4">
    <location>
        <begin position="172"/>
        <end position="258"/>
    </location>
</feature>
<comment type="similarity">
    <text evidence="2">Belongs to the SAM hydrolase / SAM-dependent halogenase family.</text>
</comment>
<dbReference type="PANTHER" id="PTHR35092:SF1">
    <property type="entry name" value="CHLORINASE MJ1651"/>
    <property type="match status" value="1"/>
</dbReference>
<organism evidence="5">
    <name type="scientific">Acetithermum autotrophicum</name>
    <dbReference type="NCBI Taxonomy" id="1446466"/>
    <lineage>
        <taxon>Bacteria</taxon>
        <taxon>Candidatus Bipolaricaulota</taxon>
        <taxon>Candidatus Acetithermum</taxon>
    </lineage>
</organism>
<dbReference type="InterPro" id="IPR023228">
    <property type="entry name" value="SAM_OH_AdoTrfase_N_sf"/>
</dbReference>
<feature type="domain" description="S-adenosyl-l-methionine hydroxide adenosyltransferase N-terminal" evidence="3">
    <location>
        <begin position="4"/>
        <end position="149"/>
    </location>
</feature>